<dbReference type="eggNOG" id="KOG0496">
    <property type="taxonomic scope" value="Eukaryota"/>
</dbReference>
<dbReference type="InterPro" id="IPR048913">
    <property type="entry name" value="BetaGal_gal-bd"/>
</dbReference>
<dbReference type="GeneID" id="101490324"/>
<dbReference type="PROSITE" id="PS50228">
    <property type="entry name" value="SUEL_LECTIN"/>
    <property type="match status" value="1"/>
</dbReference>
<dbReference type="SUPFAM" id="SSF51445">
    <property type="entry name" value="(Trans)glycosidases"/>
    <property type="match status" value="1"/>
</dbReference>
<protein>
    <recommendedName>
        <fullName evidence="3 7">Beta-galactosidase</fullName>
        <ecNumber evidence="3 7">3.2.1.23</ecNumber>
    </recommendedName>
</protein>
<reference evidence="11" key="1">
    <citation type="journal article" date="2013" name="Nat. Biotechnol.">
        <title>Draft genome sequence of chickpea (Cicer arietinum) provides a resource for trait improvement.</title>
        <authorList>
            <person name="Varshney R.K."/>
            <person name="Song C."/>
            <person name="Saxena R.K."/>
            <person name="Azam S."/>
            <person name="Yu S."/>
            <person name="Sharpe A.G."/>
            <person name="Cannon S."/>
            <person name="Baek J."/>
            <person name="Rosen B.D."/>
            <person name="Tar'an B."/>
            <person name="Millan T."/>
            <person name="Zhang X."/>
            <person name="Ramsay L.D."/>
            <person name="Iwata A."/>
            <person name="Wang Y."/>
            <person name="Nelson W."/>
            <person name="Farmer A.D."/>
            <person name="Gaur P.M."/>
            <person name="Soderlund C."/>
            <person name="Penmetsa R.V."/>
            <person name="Xu C."/>
            <person name="Bharti A.K."/>
            <person name="He W."/>
            <person name="Winter P."/>
            <person name="Zhao S."/>
            <person name="Hane J.K."/>
            <person name="Carrasquilla-Garcia N."/>
            <person name="Condie J.A."/>
            <person name="Upadhyaya H.D."/>
            <person name="Luo M.C."/>
            <person name="Thudi M."/>
            <person name="Gowda C.L."/>
            <person name="Singh N.P."/>
            <person name="Lichtenzveig J."/>
            <person name="Gali K.K."/>
            <person name="Rubio J."/>
            <person name="Nadarajan N."/>
            <person name="Dolezel J."/>
            <person name="Bansal K.C."/>
            <person name="Xu X."/>
            <person name="Edwards D."/>
            <person name="Zhang G."/>
            <person name="Kahl G."/>
            <person name="Gil J."/>
            <person name="Singh K.B."/>
            <person name="Datta S.K."/>
            <person name="Jackson S.A."/>
            <person name="Wang J."/>
            <person name="Cook D.R."/>
        </authorList>
    </citation>
    <scope>NUCLEOTIDE SEQUENCE [LARGE SCALE GENOMIC DNA]</scope>
    <source>
        <strain evidence="11">cv. CDC Frontier</strain>
    </source>
</reference>
<dbReference type="InterPro" id="IPR001944">
    <property type="entry name" value="Glycoside_Hdrlase_35"/>
</dbReference>
<evidence type="ECO:0000256" key="5">
    <source>
        <dbReference type="ARBA" id="ARBA00022801"/>
    </source>
</evidence>
<dbReference type="CDD" id="cd22842">
    <property type="entry name" value="Gal_Rha_Lectin_BGal"/>
    <property type="match status" value="1"/>
</dbReference>
<dbReference type="Gene3D" id="2.60.120.740">
    <property type="match status" value="1"/>
</dbReference>
<accession>A0A1S2XCC4</accession>
<dbReference type="InterPro" id="IPR041392">
    <property type="entry name" value="GHD"/>
</dbReference>
<dbReference type="RefSeq" id="XP_004487127.1">
    <property type="nucleotide sequence ID" value="XM_004487070.3"/>
</dbReference>
<dbReference type="InterPro" id="IPR043159">
    <property type="entry name" value="Lectin_gal-bd_sf"/>
</dbReference>
<dbReference type="FunFam" id="2.60.120.260:FF:000117">
    <property type="entry name" value="Beta-galactosidase"/>
    <property type="match status" value="1"/>
</dbReference>
<reference evidence="12" key="2">
    <citation type="submission" date="2025-08" db="UniProtKB">
        <authorList>
            <consortium name="RefSeq"/>
        </authorList>
    </citation>
    <scope>IDENTIFICATION</scope>
    <source>
        <tissue evidence="12">Etiolated seedlings</tissue>
    </source>
</reference>
<keyword evidence="6 7" id="KW-0326">Glycosidase</keyword>
<feature type="domain" description="SUEL-type lectin" evidence="10">
    <location>
        <begin position="750"/>
        <end position="836"/>
    </location>
</feature>
<keyword evidence="5 7" id="KW-0378">Hydrolase</keyword>
<evidence type="ECO:0000313" key="11">
    <source>
        <dbReference type="Proteomes" id="UP000087171"/>
    </source>
</evidence>
<dbReference type="PROSITE" id="PS01182">
    <property type="entry name" value="GLYCOSYL_HYDROL_F35"/>
    <property type="match status" value="1"/>
</dbReference>
<dbReference type="PaxDb" id="3827-XP_004487127.1"/>
<dbReference type="PANTHER" id="PTHR23421">
    <property type="entry name" value="BETA-GALACTOSIDASE RELATED"/>
    <property type="match status" value="1"/>
</dbReference>
<dbReference type="GO" id="GO:0004565">
    <property type="term" value="F:beta-galactosidase activity"/>
    <property type="evidence" value="ECO:0007669"/>
    <property type="project" value="UniProtKB-EC"/>
</dbReference>
<dbReference type="Pfam" id="PF01301">
    <property type="entry name" value="Glyco_hydro_35"/>
    <property type="match status" value="1"/>
</dbReference>
<evidence type="ECO:0000313" key="12">
    <source>
        <dbReference type="RefSeq" id="XP_004487127.1"/>
    </source>
</evidence>
<dbReference type="FunFam" id="3.20.20.80:FF:000021">
    <property type="entry name" value="Beta-galactosidase"/>
    <property type="match status" value="1"/>
</dbReference>
<keyword evidence="4 9" id="KW-0732">Signal</keyword>
<dbReference type="Pfam" id="PF17834">
    <property type="entry name" value="GHD"/>
    <property type="match status" value="1"/>
</dbReference>
<evidence type="ECO:0000256" key="3">
    <source>
        <dbReference type="ARBA" id="ARBA00012756"/>
    </source>
</evidence>
<evidence type="ECO:0000259" key="10">
    <source>
        <dbReference type="PROSITE" id="PS50228"/>
    </source>
</evidence>
<dbReference type="Pfam" id="PF21467">
    <property type="entry name" value="BetaGal_gal-bd"/>
    <property type="match status" value="1"/>
</dbReference>
<dbReference type="OrthoDB" id="1657402at2759"/>
<gene>
    <name evidence="12" type="primary">LOC101490324</name>
</gene>
<dbReference type="AlphaFoldDB" id="A0A1S2XCC4"/>
<dbReference type="PRINTS" id="PR00742">
    <property type="entry name" value="GLHYDRLASE35"/>
</dbReference>
<dbReference type="FunFam" id="2.60.120.260:FF:000076">
    <property type="entry name" value="Beta-galactosidase"/>
    <property type="match status" value="1"/>
</dbReference>
<evidence type="ECO:0000256" key="6">
    <source>
        <dbReference type="ARBA" id="ARBA00023295"/>
    </source>
</evidence>
<dbReference type="GO" id="GO:0030246">
    <property type="term" value="F:carbohydrate binding"/>
    <property type="evidence" value="ECO:0007669"/>
    <property type="project" value="InterPro"/>
</dbReference>
<name>A0A1S2XCC4_CICAR</name>
<dbReference type="Proteomes" id="UP000087171">
    <property type="component" value="Chromosome Ca1"/>
</dbReference>
<evidence type="ECO:0000256" key="1">
    <source>
        <dbReference type="ARBA" id="ARBA00001412"/>
    </source>
</evidence>
<dbReference type="FunFam" id="2.60.120.260:FF:000142">
    <property type="entry name" value="Beta-galactosidase"/>
    <property type="match status" value="1"/>
</dbReference>
<keyword evidence="11" id="KW-1185">Reference proteome</keyword>
<dbReference type="KEGG" id="cam:101490324"/>
<dbReference type="InterPro" id="IPR000922">
    <property type="entry name" value="Lectin_gal-bd_dom"/>
</dbReference>
<dbReference type="Gene3D" id="2.60.120.260">
    <property type="entry name" value="Galactose-binding domain-like"/>
    <property type="match status" value="2"/>
</dbReference>
<feature type="signal peptide" evidence="9">
    <location>
        <begin position="1"/>
        <end position="19"/>
    </location>
</feature>
<dbReference type="SUPFAM" id="SSF49785">
    <property type="entry name" value="Galactose-binding domain-like"/>
    <property type="match status" value="2"/>
</dbReference>
<dbReference type="STRING" id="3827.A0A1S2XCC4"/>
<evidence type="ECO:0000256" key="7">
    <source>
        <dbReference type="RuleBase" id="RU000675"/>
    </source>
</evidence>
<dbReference type="InterPro" id="IPR019801">
    <property type="entry name" value="Glyco_hydro_35_CS"/>
</dbReference>
<comment type="similarity">
    <text evidence="2 8">Belongs to the glycosyl hydrolase 35 family.</text>
</comment>
<dbReference type="InterPro" id="IPR031330">
    <property type="entry name" value="Gly_Hdrlase_35_cat"/>
</dbReference>
<evidence type="ECO:0000256" key="2">
    <source>
        <dbReference type="ARBA" id="ARBA00009809"/>
    </source>
</evidence>
<comment type="catalytic activity">
    <reaction evidence="1 7">
        <text>Hydrolysis of terminal non-reducing beta-D-galactose residues in beta-D-galactosides.</text>
        <dbReference type="EC" id="3.2.1.23"/>
    </reaction>
</comment>
<evidence type="ECO:0000256" key="9">
    <source>
        <dbReference type="SAM" id="SignalP"/>
    </source>
</evidence>
<dbReference type="Gene3D" id="3.20.20.80">
    <property type="entry name" value="Glycosidases"/>
    <property type="match status" value="1"/>
</dbReference>
<dbReference type="EC" id="3.2.1.23" evidence="3 7"/>
<organism evidence="11 12">
    <name type="scientific">Cicer arietinum</name>
    <name type="common">Chickpea</name>
    <name type="synonym">Garbanzo</name>
    <dbReference type="NCBI Taxonomy" id="3827"/>
    <lineage>
        <taxon>Eukaryota</taxon>
        <taxon>Viridiplantae</taxon>
        <taxon>Streptophyta</taxon>
        <taxon>Embryophyta</taxon>
        <taxon>Tracheophyta</taxon>
        <taxon>Spermatophyta</taxon>
        <taxon>Magnoliopsida</taxon>
        <taxon>eudicotyledons</taxon>
        <taxon>Gunneridae</taxon>
        <taxon>Pentapetalae</taxon>
        <taxon>rosids</taxon>
        <taxon>fabids</taxon>
        <taxon>Fabales</taxon>
        <taxon>Fabaceae</taxon>
        <taxon>Papilionoideae</taxon>
        <taxon>50 kb inversion clade</taxon>
        <taxon>NPAAA clade</taxon>
        <taxon>Hologalegina</taxon>
        <taxon>IRL clade</taxon>
        <taxon>Cicereae</taxon>
        <taxon>Cicer</taxon>
    </lineage>
</organism>
<sequence>MEVTQIVLVLLWLFPMMFCANVEYDHRALVIDGKRRVLISGSIHYPRSTPQMWPDLIQKSKDGGLDVIETYVFWNLHEPVRGQYNFDGRKDLVKFVKTVAEAGLYVHLRIGPYACAEWNYGGFPLWLHFIPGIKFRTDNEPFKAEMKRFTAKIVDLMKQEKLYASQGGPIILSQIENEYGNIDSAYGSSAKSYINWAATMATSLDTGVPWVMCQQGDAPDPIINTCNGFYCDQFTPNSNTKPKMWTENWSGWFLSFGGAVPYRPVEDLAFAVARFFQRGGTFQNYYMYHGGTNFDRTSGGPFIATSYDYDAPIDEYGIIRQPKWGHLKDVHKAIKLCEEALIATDPKITSLGQNLEAAVYRTESVCAAFLANVDTKSDVTVNFSGNSYHLPAWSVSILPDCKNVVLNTAKINSATVISSFTTESSKEDIGSLDASSSKWSWISEPVGISKVESSSKIGLLEQINTTADRSDYLWYSLSIDLKDDPGSQTVLHIESLGHALHAFINGKLAGSQAGNSGKAKLNVDIPITLVSGKNSIDLLSLTVGLQNYGAFFDTVGAGITGPVILKGLKNGNTLDLSSQKWTYQVGLKGEELGLSIGSSGEWNSQSTFPKNQPLTWYKTNFDAPSGSNPVAIDFTGMGKGEAWVNGQSIGRYWPTYVSSNAGCTDSCNYRGPYTSSKCRKNCGKPSQTLYHVPRFWLKPNDNILVLFEESGGDPAQISFATKELGSLCAHVSESHPPPIDLWNSDTESGRKIGPALLLKCPIHNQVISSIKFASYGTPLGTCGNFYHGRCSSNKALSIVQKACIGSSSCSVGVSTDTFGNPCKGVSKSLAVEATCA</sequence>
<dbReference type="InterPro" id="IPR017853">
    <property type="entry name" value="GH"/>
</dbReference>
<dbReference type="GO" id="GO:0005975">
    <property type="term" value="P:carbohydrate metabolic process"/>
    <property type="evidence" value="ECO:0007669"/>
    <property type="project" value="InterPro"/>
</dbReference>
<evidence type="ECO:0000256" key="4">
    <source>
        <dbReference type="ARBA" id="ARBA00022729"/>
    </source>
</evidence>
<dbReference type="InterPro" id="IPR008979">
    <property type="entry name" value="Galactose-bd-like_sf"/>
</dbReference>
<evidence type="ECO:0000256" key="8">
    <source>
        <dbReference type="RuleBase" id="RU003679"/>
    </source>
</evidence>
<proteinExistence type="inferred from homology"/>
<dbReference type="Pfam" id="PF02140">
    <property type="entry name" value="SUEL_Lectin"/>
    <property type="match status" value="1"/>
</dbReference>
<feature type="chain" id="PRO_5010349607" description="Beta-galactosidase" evidence="9">
    <location>
        <begin position="20"/>
        <end position="836"/>
    </location>
</feature>